<gene>
    <name evidence="2" type="ORF">PENFLA_c021G05099</name>
</gene>
<dbReference type="CDD" id="cd07739">
    <property type="entry name" value="metallo-hydrolase-like_MBL-fold"/>
    <property type="match status" value="1"/>
</dbReference>
<sequence>MPLNFQVFFSRRDSATRTGPAGHDHLKWVPTSSTLIYGEKKAVLVDSQLTLEASQELADWVVASGKDLVAIFVTHSHGDHFFGSSTILKRFPEAKVIATPEVVSRMTYETSPERMASLWDKLFPGLLPKKFVGAEPLSGDEFELEGEKLQVVKLGHTDTDESNALWVPSIGLVVAGDCVYANTHPYLGESGTEEARIEWIRALNKLAALKPKTVVGGHSDPSKPFDPETIQETKLYLENFNRTAAKYTKAEDIYSQMLELYPERLNPGSAWAGALLAKRE</sequence>
<dbReference type="AlphaFoldDB" id="A0A1V6SXB9"/>
<proteinExistence type="predicted"/>
<evidence type="ECO:0000313" key="3">
    <source>
        <dbReference type="Proteomes" id="UP000191342"/>
    </source>
</evidence>
<dbReference type="EMBL" id="MLQL01000021">
    <property type="protein sequence ID" value="OQE18389.1"/>
    <property type="molecule type" value="Genomic_DNA"/>
</dbReference>
<dbReference type="Proteomes" id="UP000191342">
    <property type="component" value="Unassembled WGS sequence"/>
</dbReference>
<dbReference type="InterPro" id="IPR001279">
    <property type="entry name" value="Metallo-B-lactamas"/>
</dbReference>
<dbReference type="PANTHER" id="PTHR42951:SF14">
    <property type="entry name" value="METALLO-BETA-LACTAMASE SUPERFAMILY PROTEIN"/>
    <property type="match status" value="1"/>
</dbReference>
<reference evidence="3" key="1">
    <citation type="journal article" date="2017" name="Nat. Microbiol.">
        <title>Global analysis of biosynthetic gene clusters reveals vast potential of secondary metabolite production in Penicillium species.</title>
        <authorList>
            <person name="Nielsen J.C."/>
            <person name="Grijseels S."/>
            <person name="Prigent S."/>
            <person name="Ji B."/>
            <person name="Dainat J."/>
            <person name="Nielsen K.F."/>
            <person name="Frisvad J.C."/>
            <person name="Workman M."/>
            <person name="Nielsen J."/>
        </authorList>
    </citation>
    <scope>NUCLEOTIDE SEQUENCE [LARGE SCALE GENOMIC DNA]</scope>
    <source>
        <strain evidence="3">IBT 14082</strain>
    </source>
</reference>
<dbReference type="InterPro" id="IPR050855">
    <property type="entry name" value="NDM-1-like"/>
</dbReference>
<accession>A0A1V6SXB9</accession>
<dbReference type="Pfam" id="PF00753">
    <property type="entry name" value="Lactamase_B"/>
    <property type="match status" value="1"/>
</dbReference>
<keyword evidence="3" id="KW-1185">Reference proteome</keyword>
<dbReference type="Gene3D" id="3.60.15.10">
    <property type="entry name" value="Ribonuclease Z/Hydroxyacylglutathione hydrolase-like"/>
    <property type="match status" value="1"/>
</dbReference>
<comment type="caution">
    <text evidence="2">The sequence shown here is derived from an EMBL/GenBank/DDBJ whole genome shotgun (WGS) entry which is preliminary data.</text>
</comment>
<name>A0A1V6SXB9_9EURO</name>
<dbReference type="SUPFAM" id="SSF56281">
    <property type="entry name" value="Metallo-hydrolase/oxidoreductase"/>
    <property type="match status" value="1"/>
</dbReference>
<evidence type="ECO:0000259" key="1">
    <source>
        <dbReference type="SMART" id="SM00849"/>
    </source>
</evidence>
<organism evidence="2 3">
    <name type="scientific">Penicillium flavigenum</name>
    <dbReference type="NCBI Taxonomy" id="254877"/>
    <lineage>
        <taxon>Eukaryota</taxon>
        <taxon>Fungi</taxon>
        <taxon>Dikarya</taxon>
        <taxon>Ascomycota</taxon>
        <taxon>Pezizomycotina</taxon>
        <taxon>Eurotiomycetes</taxon>
        <taxon>Eurotiomycetidae</taxon>
        <taxon>Eurotiales</taxon>
        <taxon>Aspergillaceae</taxon>
        <taxon>Penicillium</taxon>
    </lineage>
</organism>
<dbReference type="InterPro" id="IPR036866">
    <property type="entry name" value="RibonucZ/Hydroxyglut_hydro"/>
</dbReference>
<protein>
    <recommendedName>
        <fullName evidence="1">Metallo-beta-lactamase domain-containing protein</fullName>
    </recommendedName>
</protein>
<dbReference type="SMART" id="SM00849">
    <property type="entry name" value="Lactamase_B"/>
    <property type="match status" value="1"/>
</dbReference>
<feature type="domain" description="Metallo-beta-lactamase" evidence="1">
    <location>
        <begin position="30"/>
        <end position="218"/>
    </location>
</feature>
<dbReference type="OrthoDB" id="536211at2759"/>
<evidence type="ECO:0000313" key="2">
    <source>
        <dbReference type="EMBL" id="OQE18389.1"/>
    </source>
</evidence>
<dbReference type="PANTHER" id="PTHR42951">
    <property type="entry name" value="METALLO-BETA-LACTAMASE DOMAIN-CONTAINING"/>
    <property type="match status" value="1"/>
</dbReference>